<name>A0A9P6ZRD4_9AGAM</name>
<dbReference type="OrthoDB" id="3239511at2759"/>
<feature type="region of interest" description="Disordered" evidence="1">
    <location>
        <begin position="1"/>
        <end position="60"/>
    </location>
</feature>
<proteinExistence type="predicted"/>
<comment type="caution">
    <text evidence="2">The sequence shown here is derived from an EMBL/GenBank/DDBJ whole genome shotgun (WGS) entry which is preliminary data.</text>
</comment>
<dbReference type="EMBL" id="JABBWD010000035">
    <property type="protein sequence ID" value="KAG1775252.1"/>
    <property type="molecule type" value="Genomic_DNA"/>
</dbReference>
<protein>
    <submittedName>
        <fullName evidence="2">Uncharacterized protein</fullName>
    </submittedName>
</protein>
<evidence type="ECO:0000256" key="1">
    <source>
        <dbReference type="SAM" id="MobiDB-lite"/>
    </source>
</evidence>
<dbReference type="AlphaFoldDB" id="A0A9P6ZRD4"/>
<accession>A0A9P6ZRD4</accession>
<keyword evidence="3" id="KW-1185">Reference proteome</keyword>
<feature type="compositionally biased region" description="Pro residues" evidence="1">
    <location>
        <begin position="115"/>
        <end position="124"/>
    </location>
</feature>
<gene>
    <name evidence="2" type="ORF">EV702DRAFT_1199571</name>
</gene>
<feature type="region of interest" description="Disordered" evidence="1">
    <location>
        <begin position="91"/>
        <end position="124"/>
    </location>
</feature>
<feature type="compositionally biased region" description="Basic and acidic residues" evidence="1">
    <location>
        <begin position="11"/>
        <end position="22"/>
    </location>
</feature>
<sequence length="124" mass="13753">MANEAEGANAIRKDKAVLEGRRTALNNPINNNQSESAPHIENRNPPDFAHDPDADLDYGNMIDYQIPDHATVTEPVANTFPAHAHDDIKVEHHPSSGIKTTVHPFETFKRRPAPSLVPPPDRRP</sequence>
<organism evidence="2 3">
    <name type="scientific">Suillus placidus</name>
    <dbReference type="NCBI Taxonomy" id="48579"/>
    <lineage>
        <taxon>Eukaryota</taxon>
        <taxon>Fungi</taxon>
        <taxon>Dikarya</taxon>
        <taxon>Basidiomycota</taxon>
        <taxon>Agaricomycotina</taxon>
        <taxon>Agaricomycetes</taxon>
        <taxon>Agaricomycetidae</taxon>
        <taxon>Boletales</taxon>
        <taxon>Suillineae</taxon>
        <taxon>Suillaceae</taxon>
        <taxon>Suillus</taxon>
    </lineage>
</organism>
<feature type="compositionally biased region" description="Basic and acidic residues" evidence="1">
    <location>
        <begin position="38"/>
        <end position="53"/>
    </location>
</feature>
<evidence type="ECO:0000313" key="2">
    <source>
        <dbReference type="EMBL" id="KAG1775252.1"/>
    </source>
</evidence>
<reference evidence="2" key="1">
    <citation type="journal article" date="2020" name="New Phytol.">
        <title>Comparative genomics reveals dynamic genome evolution in host specialist ectomycorrhizal fungi.</title>
        <authorList>
            <person name="Lofgren L.A."/>
            <person name="Nguyen N.H."/>
            <person name="Vilgalys R."/>
            <person name="Ruytinx J."/>
            <person name="Liao H.L."/>
            <person name="Branco S."/>
            <person name="Kuo A."/>
            <person name="LaButti K."/>
            <person name="Lipzen A."/>
            <person name="Andreopoulos W."/>
            <person name="Pangilinan J."/>
            <person name="Riley R."/>
            <person name="Hundley H."/>
            <person name="Na H."/>
            <person name="Barry K."/>
            <person name="Grigoriev I.V."/>
            <person name="Stajich J.E."/>
            <person name="Kennedy P.G."/>
        </authorList>
    </citation>
    <scope>NUCLEOTIDE SEQUENCE</scope>
    <source>
        <strain evidence="2">DOB743</strain>
    </source>
</reference>
<evidence type="ECO:0000313" key="3">
    <source>
        <dbReference type="Proteomes" id="UP000714275"/>
    </source>
</evidence>
<dbReference type="Proteomes" id="UP000714275">
    <property type="component" value="Unassembled WGS sequence"/>
</dbReference>
<feature type="compositionally biased region" description="Polar residues" evidence="1">
    <location>
        <begin position="24"/>
        <end position="36"/>
    </location>
</feature>